<evidence type="ECO:0000313" key="5">
    <source>
        <dbReference type="EMBL" id="MDO6579585.1"/>
    </source>
</evidence>
<dbReference type="NCBIfam" id="TIGR00254">
    <property type="entry name" value="GGDEF"/>
    <property type="match status" value="1"/>
</dbReference>
<comment type="caution">
    <text evidence="5">The sequence shown here is derived from an EMBL/GenBank/DDBJ whole genome shotgun (WGS) entry which is preliminary data.</text>
</comment>
<dbReference type="PROSITE" id="PS50887">
    <property type="entry name" value="GGDEF"/>
    <property type="match status" value="1"/>
</dbReference>
<dbReference type="InterPro" id="IPR029787">
    <property type="entry name" value="Nucleotide_cyclase"/>
</dbReference>
<keyword evidence="2" id="KW-0732">Signal</keyword>
<evidence type="ECO:0000313" key="6">
    <source>
        <dbReference type="Proteomes" id="UP001170717"/>
    </source>
</evidence>
<evidence type="ECO:0000256" key="3">
    <source>
        <dbReference type="SAM" id="Phobius"/>
    </source>
</evidence>
<dbReference type="PANTHER" id="PTHR35936:SF19">
    <property type="entry name" value="AMINO-ACID-BINDING PROTEIN YXEM-RELATED"/>
    <property type="match status" value="1"/>
</dbReference>
<organism evidence="5 6">
    <name type="scientific">Alteromonas stellipolaris</name>
    <dbReference type="NCBI Taxonomy" id="233316"/>
    <lineage>
        <taxon>Bacteria</taxon>
        <taxon>Pseudomonadati</taxon>
        <taxon>Pseudomonadota</taxon>
        <taxon>Gammaproteobacteria</taxon>
        <taxon>Alteromonadales</taxon>
        <taxon>Alteromonadaceae</taxon>
        <taxon>Alteromonas/Salinimonas group</taxon>
        <taxon>Alteromonas</taxon>
    </lineage>
</organism>
<dbReference type="InterPro" id="IPR001638">
    <property type="entry name" value="Solute-binding_3/MltF_N"/>
</dbReference>
<dbReference type="Proteomes" id="UP001170717">
    <property type="component" value="Unassembled WGS sequence"/>
</dbReference>
<evidence type="ECO:0000256" key="1">
    <source>
        <dbReference type="ARBA" id="ARBA00010333"/>
    </source>
</evidence>
<keyword evidence="3" id="KW-1133">Transmembrane helix</keyword>
<dbReference type="PANTHER" id="PTHR35936">
    <property type="entry name" value="MEMBRANE-BOUND LYTIC MUREIN TRANSGLYCOSYLASE F"/>
    <property type="match status" value="1"/>
</dbReference>
<dbReference type="SMART" id="SM00062">
    <property type="entry name" value="PBPb"/>
    <property type="match status" value="1"/>
</dbReference>
<evidence type="ECO:0000259" key="4">
    <source>
        <dbReference type="PROSITE" id="PS50887"/>
    </source>
</evidence>
<dbReference type="EMBL" id="JAUOQI010000022">
    <property type="protein sequence ID" value="MDO6579585.1"/>
    <property type="molecule type" value="Genomic_DNA"/>
</dbReference>
<dbReference type="SUPFAM" id="SSF55073">
    <property type="entry name" value="Nucleotide cyclase"/>
    <property type="match status" value="1"/>
</dbReference>
<comment type="similarity">
    <text evidence="1">Belongs to the bacterial solute-binding protein 3 family.</text>
</comment>
<keyword evidence="3" id="KW-0812">Transmembrane</keyword>
<dbReference type="Gene3D" id="3.40.190.10">
    <property type="entry name" value="Periplasmic binding protein-like II"/>
    <property type="match status" value="2"/>
</dbReference>
<dbReference type="SUPFAM" id="SSF53850">
    <property type="entry name" value="Periplasmic binding protein-like II"/>
    <property type="match status" value="1"/>
</dbReference>
<dbReference type="Pfam" id="PF00990">
    <property type="entry name" value="GGDEF"/>
    <property type="match status" value="1"/>
</dbReference>
<dbReference type="RefSeq" id="WP_303539053.1">
    <property type="nucleotide sequence ID" value="NZ_JAUOQI010000022.1"/>
</dbReference>
<protein>
    <submittedName>
        <fullName evidence="5">Transporter substrate-binding domain-containing protein</fullName>
    </submittedName>
</protein>
<keyword evidence="3" id="KW-0472">Membrane</keyword>
<proteinExistence type="inferred from homology"/>
<feature type="transmembrane region" description="Helical" evidence="3">
    <location>
        <begin position="275"/>
        <end position="294"/>
    </location>
</feature>
<dbReference type="CDD" id="cd13708">
    <property type="entry name" value="PBP2_BvgS_like_1"/>
    <property type="match status" value="1"/>
</dbReference>
<dbReference type="Pfam" id="PF00497">
    <property type="entry name" value="SBP_bac_3"/>
    <property type="match status" value="1"/>
</dbReference>
<sequence>MVFLISFRCLRLVFLAILLTLPYSVELAAQAFQQNVSQPQSMNNTAPREVTYCVDPDWAPYEAIRNNNHVGISADYIQTISELSGLTFKLVPTQSWEQSLAYVQQGTCQVISMLNVSDFRKQFLDFSAPYFEAPNILVARSGTPILQGYAGIGHRTVGVVKGYRQVEYISRYYPELRLKLVQTESEGLAELARGDIDVMVGSLLSVNTHINNQKIDNVSIVGYAEPFDSLAFGVNKSSRDIIPILNTAIATIPENRKVDIYKQWNNVQVRYERDYFKLVVTTCFVLLAIVCLVWRNRTVSQFKRLTKQKNDEIESLQTTLLDRNRTLEFLSAHDTLTGLYNRNHMIQKAEEEISRFHRFHTTASLIVVEIEVKRDCRGELSEFDRENILKQVASQCLATVREVDIVSRFTGEQFIILCPQTALDAGRVLADRLVACIDQDVLNNNTKMQVSAGLAELKESENFTDWLERTTKALYHSKRLGIAKVSVAD</sequence>
<gene>
    <name evidence="5" type="ORF">Q4527_19460</name>
</gene>
<name>A0AAW7Z849_9ALTE</name>
<dbReference type="InterPro" id="IPR043128">
    <property type="entry name" value="Rev_trsase/Diguanyl_cyclase"/>
</dbReference>
<dbReference type="SMART" id="SM00267">
    <property type="entry name" value="GGDEF"/>
    <property type="match status" value="1"/>
</dbReference>
<dbReference type="AlphaFoldDB" id="A0AAW7Z849"/>
<reference evidence="5" key="1">
    <citation type="submission" date="2023-07" db="EMBL/GenBank/DDBJ databases">
        <title>Genome content predicts the carbon catabolic preferences of heterotrophic bacteria.</title>
        <authorList>
            <person name="Gralka M."/>
        </authorList>
    </citation>
    <scope>NUCLEOTIDE SEQUENCE</scope>
    <source>
        <strain evidence="5">F2M12</strain>
    </source>
</reference>
<dbReference type="Gene3D" id="3.30.70.270">
    <property type="match status" value="1"/>
</dbReference>
<accession>A0AAW7Z849</accession>
<dbReference type="CDD" id="cd01949">
    <property type="entry name" value="GGDEF"/>
    <property type="match status" value="1"/>
</dbReference>
<evidence type="ECO:0000256" key="2">
    <source>
        <dbReference type="ARBA" id="ARBA00022729"/>
    </source>
</evidence>
<feature type="domain" description="GGDEF" evidence="4">
    <location>
        <begin position="361"/>
        <end position="489"/>
    </location>
</feature>
<dbReference type="InterPro" id="IPR000160">
    <property type="entry name" value="GGDEF_dom"/>
</dbReference>